<protein>
    <submittedName>
        <fullName evidence="2">Uncharacterized protein</fullName>
    </submittedName>
</protein>
<sequence length="191" mass="21702">MKKIIILIIIVGAIGSVLYLTFYREGNKDSELPNPEWPTAQKLQSRTEESQSSLADLQSGKKEIYRHNSPEFSFEYPEGFGVGNFNQEADGSQTVLLQKGNVGFQLTITPFDEDIVLTEARIKEDAPDMAIEQAIQIKIGEAQGVVFLSEDESLGKTREIWWVYNGYLYQITTYPEFDETMVAILESWTFK</sequence>
<accession>A0A0G1KFU7</accession>
<keyword evidence="1" id="KW-1133">Transmembrane helix</keyword>
<comment type="caution">
    <text evidence="2">The sequence shown here is derived from an EMBL/GenBank/DDBJ whole genome shotgun (WGS) entry which is preliminary data.</text>
</comment>
<dbReference type="Proteomes" id="UP000034032">
    <property type="component" value="Unassembled WGS sequence"/>
</dbReference>
<reference evidence="2 3" key="1">
    <citation type="journal article" date="2015" name="Nature">
        <title>rRNA introns, odd ribosomes, and small enigmatic genomes across a large radiation of phyla.</title>
        <authorList>
            <person name="Brown C.T."/>
            <person name="Hug L.A."/>
            <person name="Thomas B.C."/>
            <person name="Sharon I."/>
            <person name="Castelle C.J."/>
            <person name="Singh A."/>
            <person name="Wilkins M.J."/>
            <person name="Williams K.H."/>
            <person name="Banfield J.F."/>
        </authorList>
    </citation>
    <scope>NUCLEOTIDE SEQUENCE [LARGE SCALE GENOMIC DNA]</scope>
</reference>
<feature type="transmembrane region" description="Helical" evidence="1">
    <location>
        <begin position="5"/>
        <end position="23"/>
    </location>
</feature>
<evidence type="ECO:0000313" key="3">
    <source>
        <dbReference type="Proteomes" id="UP000034032"/>
    </source>
</evidence>
<evidence type="ECO:0000313" key="2">
    <source>
        <dbReference type="EMBL" id="KKT82395.1"/>
    </source>
</evidence>
<proteinExistence type="predicted"/>
<dbReference type="EMBL" id="LCJR01000007">
    <property type="protein sequence ID" value="KKT82395.1"/>
    <property type="molecule type" value="Genomic_DNA"/>
</dbReference>
<gene>
    <name evidence="2" type="ORF">UW79_C0007G0017</name>
</gene>
<evidence type="ECO:0000256" key="1">
    <source>
        <dbReference type="SAM" id="Phobius"/>
    </source>
</evidence>
<dbReference type="AlphaFoldDB" id="A0A0G1KFU7"/>
<keyword evidence="1" id="KW-0812">Transmembrane</keyword>
<name>A0A0G1KFU7_9BACT</name>
<organism evidence="2 3">
    <name type="scientific">Candidatus Yanofskybacteria bacterium GW2011_GWA2_44_9</name>
    <dbReference type="NCBI Taxonomy" id="1619025"/>
    <lineage>
        <taxon>Bacteria</taxon>
        <taxon>Candidatus Yanofskyibacteriota</taxon>
    </lineage>
</organism>
<keyword evidence="1" id="KW-0472">Membrane</keyword>